<gene>
    <name evidence="8" type="ORF">M3202_02815</name>
</gene>
<organism evidence="8 9">
    <name type="scientific">Halalkalibacter oceani</name>
    <dbReference type="NCBI Taxonomy" id="1653776"/>
    <lineage>
        <taxon>Bacteria</taxon>
        <taxon>Bacillati</taxon>
        <taxon>Bacillota</taxon>
        <taxon>Bacilli</taxon>
        <taxon>Bacillales</taxon>
        <taxon>Bacillaceae</taxon>
        <taxon>Halalkalibacter</taxon>
    </lineage>
</organism>
<dbReference type="SUPFAM" id="SSF53383">
    <property type="entry name" value="PLP-dependent transferases"/>
    <property type="match status" value="1"/>
</dbReference>
<dbReference type="FunFam" id="3.40.640.10:FF:000033">
    <property type="entry name" value="Aspartate aminotransferase"/>
    <property type="match status" value="1"/>
</dbReference>
<dbReference type="InterPro" id="IPR015422">
    <property type="entry name" value="PyrdxlP-dep_Trfase_small"/>
</dbReference>
<keyword evidence="5" id="KW-0663">Pyridoxal phosphate</keyword>
<dbReference type="GO" id="GO:0008483">
    <property type="term" value="F:transaminase activity"/>
    <property type="evidence" value="ECO:0007669"/>
    <property type="project" value="UniProtKB-KW"/>
</dbReference>
<dbReference type="RefSeq" id="WP_251221848.1">
    <property type="nucleotide sequence ID" value="NZ_JAMBOL010000002.1"/>
</dbReference>
<evidence type="ECO:0000313" key="8">
    <source>
        <dbReference type="EMBL" id="MCM3712999.1"/>
    </source>
</evidence>
<evidence type="ECO:0000256" key="1">
    <source>
        <dbReference type="ARBA" id="ARBA00001933"/>
    </source>
</evidence>
<comment type="caution">
    <text evidence="8">The sequence shown here is derived from an EMBL/GenBank/DDBJ whole genome shotgun (WGS) entry which is preliminary data.</text>
</comment>
<feature type="domain" description="Aminotransferase class I/classII large" evidence="7">
    <location>
        <begin position="30"/>
        <end position="375"/>
    </location>
</feature>
<dbReference type="PANTHER" id="PTHR46383">
    <property type="entry name" value="ASPARTATE AMINOTRANSFERASE"/>
    <property type="match status" value="1"/>
</dbReference>
<evidence type="ECO:0000256" key="5">
    <source>
        <dbReference type="ARBA" id="ARBA00022898"/>
    </source>
</evidence>
<keyword evidence="9" id="KW-1185">Reference proteome</keyword>
<sequence>MHNISQVGLNIPRHGVREIMTVASKIEGAIHLEIGEPNVTTPIHIREAAKAAMDAGMTHYTANAGFDSLREQICQHLLRTYQWQVDPEQIVVTPGAVTALNATMLALVNRGEEVLIPDPSWPNYEQIALGQGAVPIRYELDRANDFALSLEALEEKVTQKTKLLIINSPSNPAGSIMTGQDIQNVLEFARKHDLYVISDEVYDGILFEGEHLTVKKFDQDDRVISIFGFSKNYAMTGWRVGYAVAPLPIAEVTAKLLEPMVSCASSVSQKAAEAALTGSDQFLAEMTEIYRERKERLLAIFRQANVPVIPPKGAFYMLIDCTELGLGAEEVALKLLEEEQVAAAPGTTFGSTTERMLRISFATEDGELYEAARRIARFIERHRGK</sequence>
<name>A0A9X2ILL4_9BACI</name>
<dbReference type="InterPro" id="IPR050596">
    <property type="entry name" value="AspAT/PAT-like"/>
</dbReference>
<dbReference type="GO" id="GO:0030170">
    <property type="term" value="F:pyridoxal phosphate binding"/>
    <property type="evidence" value="ECO:0007669"/>
    <property type="project" value="InterPro"/>
</dbReference>
<evidence type="ECO:0000256" key="2">
    <source>
        <dbReference type="ARBA" id="ARBA00007441"/>
    </source>
</evidence>
<dbReference type="Gene3D" id="3.90.1150.10">
    <property type="entry name" value="Aspartate Aminotransferase, domain 1"/>
    <property type="match status" value="1"/>
</dbReference>
<dbReference type="Pfam" id="PF00155">
    <property type="entry name" value="Aminotran_1_2"/>
    <property type="match status" value="1"/>
</dbReference>
<keyword evidence="3 6" id="KW-0032">Aminotransferase</keyword>
<evidence type="ECO:0000256" key="6">
    <source>
        <dbReference type="RuleBase" id="RU000481"/>
    </source>
</evidence>
<proteinExistence type="inferred from homology"/>
<dbReference type="InterPro" id="IPR004839">
    <property type="entry name" value="Aminotransferase_I/II_large"/>
</dbReference>
<comment type="similarity">
    <text evidence="2 6">Belongs to the class-I pyridoxal-phosphate-dependent aminotransferase family.</text>
</comment>
<dbReference type="AlphaFoldDB" id="A0A9X2ILL4"/>
<evidence type="ECO:0000256" key="4">
    <source>
        <dbReference type="ARBA" id="ARBA00022679"/>
    </source>
</evidence>
<dbReference type="EMBL" id="JAMBOL010000002">
    <property type="protein sequence ID" value="MCM3712999.1"/>
    <property type="molecule type" value="Genomic_DNA"/>
</dbReference>
<dbReference type="PROSITE" id="PS00105">
    <property type="entry name" value="AA_TRANSFER_CLASS_1"/>
    <property type="match status" value="1"/>
</dbReference>
<dbReference type="EC" id="2.6.1.-" evidence="6"/>
<dbReference type="InterPro" id="IPR015424">
    <property type="entry name" value="PyrdxlP-dep_Trfase"/>
</dbReference>
<dbReference type="InterPro" id="IPR004838">
    <property type="entry name" value="NHTrfase_class1_PyrdxlP-BS"/>
</dbReference>
<dbReference type="GO" id="GO:0006520">
    <property type="term" value="P:amino acid metabolic process"/>
    <property type="evidence" value="ECO:0007669"/>
    <property type="project" value="InterPro"/>
</dbReference>
<protein>
    <recommendedName>
        <fullName evidence="6">Aminotransferase</fullName>
        <ecNumber evidence="6">2.6.1.-</ecNumber>
    </recommendedName>
</protein>
<dbReference type="CDD" id="cd00609">
    <property type="entry name" value="AAT_like"/>
    <property type="match status" value="1"/>
</dbReference>
<dbReference type="InterPro" id="IPR015421">
    <property type="entry name" value="PyrdxlP-dep_Trfase_major"/>
</dbReference>
<evidence type="ECO:0000313" key="9">
    <source>
        <dbReference type="Proteomes" id="UP001139179"/>
    </source>
</evidence>
<dbReference type="Gene3D" id="3.40.640.10">
    <property type="entry name" value="Type I PLP-dependent aspartate aminotransferase-like (Major domain)"/>
    <property type="match status" value="1"/>
</dbReference>
<reference evidence="8" key="1">
    <citation type="submission" date="2022-05" db="EMBL/GenBank/DDBJ databases">
        <title>Comparative Genomics of Spacecraft Associated Microbes.</title>
        <authorList>
            <person name="Tran M.T."/>
            <person name="Wright A."/>
            <person name="Seuylemezian A."/>
            <person name="Eisen J."/>
            <person name="Coil D."/>
        </authorList>
    </citation>
    <scope>NUCLEOTIDE SEQUENCE</scope>
    <source>
        <strain evidence="8">214.1.1</strain>
    </source>
</reference>
<evidence type="ECO:0000259" key="7">
    <source>
        <dbReference type="Pfam" id="PF00155"/>
    </source>
</evidence>
<comment type="cofactor">
    <cofactor evidence="1 6">
        <name>pyridoxal 5'-phosphate</name>
        <dbReference type="ChEBI" id="CHEBI:597326"/>
    </cofactor>
</comment>
<evidence type="ECO:0000256" key="3">
    <source>
        <dbReference type="ARBA" id="ARBA00022576"/>
    </source>
</evidence>
<dbReference type="PANTHER" id="PTHR46383:SF1">
    <property type="entry name" value="ASPARTATE AMINOTRANSFERASE"/>
    <property type="match status" value="1"/>
</dbReference>
<keyword evidence="4 6" id="KW-0808">Transferase</keyword>
<accession>A0A9X2ILL4</accession>
<dbReference type="Proteomes" id="UP001139179">
    <property type="component" value="Unassembled WGS sequence"/>
</dbReference>